<dbReference type="CDD" id="cd06260">
    <property type="entry name" value="DUF820-like"/>
    <property type="match status" value="1"/>
</dbReference>
<organism evidence="2 3">
    <name type="scientific">Allokutzneria oryzae</name>
    <dbReference type="NCBI Taxonomy" id="1378989"/>
    <lineage>
        <taxon>Bacteria</taxon>
        <taxon>Bacillati</taxon>
        <taxon>Actinomycetota</taxon>
        <taxon>Actinomycetes</taxon>
        <taxon>Pseudonocardiales</taxon>
        <taxon>Pseudonocardiaceae</taxon>
        <taxon>Allokutzneria</taxon>
    </lineage>
</organism>
<dbReference type="Proteomes" id="UP001589693">
    <property type="component" value="Unassembled WGS sequence"/>
</dbReference>
<sequence length="207" mass="23038">MVAEVIGRPYDPPGAPFDPLVELAGMWTTDLAERYLPVPGVPPVKYECLDGNLIMSPYEAGPNGFAMLKLAMAMDGPAHEAGLAVYPTVNLRITSQRWIQPDLTIVRNPNPDVWVDVDNVVLVGEFVSPSSVRRDRFDKPDLCAEAGIPYYLLGKADLRQRFVSLRLSRLELGEYKVIAEAVSGELFETDEPFPISLRPLDLLDIRR</sequence>
<dbReference type="InterPro" id="IPR012296">
    <property type="entry name" value="Nuclease_put_TT1808"/>
</dbReference>
<dbReference type="SUPFAM" id="SSF52980">
    <property type="entry name" value="Restriction endonuclease-like"/>
    <property type="match status" value="1"/>
</dbReference>
<comment type="caution">
    <text evidence="2">The sequence shown here is derived from an EMBL/GenBank/DDBJ whole genome shotgun (WGS) entry which is preliminary data.</text>
</comment>
<keyword evidence="2" id="KW-0378">Hydrolase</keyword>
<dbReference type="Gene3D" id="3.90.1570.10">
    <property type="entry name" value="tt1808, chain A"/>
    <property type="match status" value="1"/>
</dbReference>
<protein>
    <submittedName>
        <fullName evidence="2">Uma2 family endonuclease</fullName>
    </submittedName>
</protein>
<evidence type="ECO:0000313" key="3">
    <source>
        <dbReference type="Proteomes" id="UP001589693"/>
    </source>
</evidence>
<evidence type="ECO:0000259" key="1">
    <source>
        <dbReference type="Pfam" id="PF05685"/>
    </source>
</evidence>
<keyword evidence="3" id="KW-1185">Reference proteome</keyword>
<keyword evidence="2" id="KW-0540">Nuclease</keyword>
<feature type="domain" description="Putative restriction endonuclease" evidence="1">
    <location>
        <begin position="34"/>
        <end position="160"/>
    </location>
</feature>
<keyword evidence="2" id="KW-0255">Endonuclease</keyword>
<evidence type="ECO:0000313" key="2">
    <source>
        <dbReference type="EMBL" id="MFB9906843.1"/>
    </source>
</evidence>
<dbReference type="RefSeq" id="WP_377855802.1">
    <property type="nucleotide sequence ID" value="NZ_JBHLZU010000018.1"/>
</dbReference>
<proteinExistence type="predicted"/>
<dbReference type="InterPro" id="IPR008538">
    <property type="entry name" value="Uma2"/>
</dbReference>
<dbReference type="EMBL" id="JBHLZU010000018">
    <property type="protein sequence ID" value="MFB9906843.1"/>
    <property type="molecule type" value="Genomic_DNA"/>
</dbReference>
<name>A0ABV6A164_9PSEU</name>
<reference evidence="2 3" key="1">
    <citation type="submission" date="2024-09" db="EMBL/GenBank/DDBJ databases">
        <authorList>
            <person name="Sun Q."/>
            <person name="Mori K."/>
        </authorList>
    </citation>
    <scope>NUCLEOTIDE SEQUENCE [LARGE SCALE GENOMIC DNA]</scope>
    <source>
        <strain evidence="2 3">TBRC 7907</strain>
    </source>
</reference>
<dbReference type="GO" id="GO:0004519">
    <property type="term" value="F:endonuclease activity"/>
    <property type="evidence" value="ECO:0007669"/>
    <property type="project" value="UniProtKB-KW"/>
</dbReference>
<dbReference type="Pfam" id="PF05685">
    <property type="entry name" value="Uma2"/>
    <property type="match status" value="1"/>
</dbReference>
<gene>
    <name evidence="2" type="ORF">ACFFQA_23150</name>
</gene>
<accession>A0ABV6A164</accession>
<dbReference type="InterPro" id="IPR011335">
    <property type="entry name" value="Restrct_endonuc-II-like"/>
</dbReference>